<comment type="similarity">
    <text evidence="2">Belongs to the COMM domain-containing protein 3 family.</text>
</comment>
<organism evidence="4 5">
    <name type="scientific">Rhynocoris fuscipes</name>
    <dbReference type="NCBI Taxonomy" id="488301"/>
    <lineage>
        <taxon>Eukaryota</taxon>
        <taxon>Metazoa</taxon>
        <taxon>Ecdysozoa</taxon>
        <taxon>Arthropoda</taxon>
        <taxon>Hexapoda</taxon>
        <taxon>Insecta</taxon>
        <taxon>Pterygota</taxon>
        <taxon>Neoptera</taxon>
        <taxon>Paraneoptera</taxon>
        <taxon>Hemiptera</taxon>
        <taxon>Heteroptera</taxon>
        <taxon>Panheteroptera</taxon>
        <taxon>Cimicomorpha</taxon>
        <taxon>Reduviidae</taxon>
        <taxon>Harpactorinae</taxon>
        <taxon>Harpactorini</taxon>
        <taxon>Rhynocoris</taxon>
    </lineage>
</organism>
<dbReference type="AlphaFoldDB" id="A0AAW1D450"/>
<dbReference type="InterPro" id="IPR037355">
    <property type="entry name" value="COMMD3"/>
</dbReference>
<dbReference type="InterPro" id="IPR017920">
    <property type="entry name" value="COMM"/>
</dbReference>
<proteinExistence type="inferred from homology"/>
<comment type="caution">
    <text evidence="4">The sequence shown here is derived from an EMBL/GenBank/DDBJ whole genome shotgun (WGS) entry which is preliminary data.</text>
</comment>
<feature type="domain" description="COMM" evidence="3">
    <location>
        <begin position="123"/>
        <end position="197"/>
    </location>
</feature>
<evidence type="ECO:0000313" key="5">
    <source>
        <dbReference type="Proteomes" id="UP001461498"/>
    </source>
</evidence>
<gene>
    <name evidence="4" type="ORF">O3M35_009382</name>
</gene>
<keyword evidence="5" id="KW-1185">Reference proteome</keyword>
<dbReference type="Proteomes" id="UP001461498">
    <property type="component" value="Unassembled WGS sequence"/>
</dbReference>
<protein>
    <recommendedName>
        <fullName evidence="1">COMM domain-containing protein 3</fullName>
    </recommendedName>
</protein>
<evidence type="ECO:0000256" key="2">
    <source>
        <dbReference type="ARBA" id="ARBA00093469"/>
    </source>
</evidence>
<dbReference type="Pfam" id="PF07258">
    <property type="entry name" value="COMM_domain"/>
    <property type="match status" value="1"/>
</dbReference>
<dbReference type="PANTHER" id="PTHR31159">
    <property type="entry name" value="COMM DOMAIN-CONTAINING PROTEIN 3"/>
    <property type="match status" value="1"/>
</dbReference>
<evidence type="ECO:0000259" key="3">
    <source>
        <dbReference type="PROSITE" id="PS51269"/>
    </source>
</evidence>
<sequence>MEISQEISTGLKRLANPSLISQENFYKIVKNISSYLEDPFNSHYNVDFPSNSARIDVIKESYAALLIFIIEAIKHKYDNDSLSKLLLEHNFSADNTDKIISIYSKHLLPIQISLKSYNCDPPHLYDIKWKMIFCVKSSFSDFDGKTLYFIDLMVSNNNSSQEKNKDFQKVTFVCTTHHLQSLVANLKSAVRQIEAITDFSK</sequence>
<dbReference type="Pfam" id="PF21672">
    <property type="entry name" value="COMM_HN"/>
    <property type="match status" value="1"/>
</dbReference>
<name>A0AAW1D450_9HEMI</name>
<reference evidence="4 5" key="1">
    <citation type="submission" date="2022-12" db="EMBL/GenBank/DDBJ databases">
        <title>Chromosome-level genome assembly of true bugs.</title>
        <authorList>
            <person name="Ma L."/>
            <person name="Li H."/>
        </authorList>
    </citation>
    <scope>NUCLEOTIDE SEQUENCE [LARGE SCALE GENOMIC DNA]</scope>
    <source>
        <strain evidence="4">Lab_2022b</strain>
    </source>
</reference>
<dbReference type="GO" id="GO:0006814">
    <property type="term" value="P:sodium ion transport"/>
    <property type="evidence" value="ECO:0007669"/>
    <property type="project" value="InterPro"/>
</dbReference>
<dbReference type="EMBL" id="JAPXFL010000006">
    <property type="protein sequence ID" value="KAK9505292.1"/>
    <property type="molecule type" value="Genomic_DNA"/>
</dbReference>
<dbReference type="PROSITE" id="PS51269">
    <property type="entry name" value="COMM"/>
    <property type="match status" value="1"/>
</dbReference>
<evidence type="ECO:0000256" key="1">
    <source>
        <dbReference type="ARBA" id="ARBA00016548"/>
    </source>
</evidence>
<accession>A0AAW1D450</accession>
<evidence type="ECO:0000313" key="4">
    <source>
        <dbReference type="EMBL" id="KAK9505292.1"/>
    </source>
</evidence>
<dbReference type="PANTHER" id="PTHR31159:SF1">
    <property type="entry name" value="COMM DOMAIN-CONTAINING PROTEIN 3"/>
    <property type="match status" value="1"/>
</dbReference>